<organism evidence="1 2">
    <name type="scientific">Variovorax boronicumulans</name>
    <dbReference type="NCBI Taxonomy" id="436515"/>
    <lineage>
        <taxon>Bacteria</taxon>
        <taxon>Pseudomonadati</taxon>
        <taxon>Pseudomonadota</taxon>
        <taxon>Betaproteobacteria</taxon>
        <taxon>Burkholderiales</taxon>
        <taxon>Comamonadaceae</taxon>
        <taxon>Variovorax</taxon>
    </lineage>
</organism>
<dbReference type="InterPro" id="IPR029063">
    <property type="entry name" value="SAM-dependent_MTases_sf"/>
</dbReference>
<dbReference type="Pfam" id="PF13489">
    <property type="entry name" value="Methyltransf_23"/>
    <property type="match status" value="1"/>
</dbReference>
<sequence length="371" mass="41275">MHFKCNVCAATSVGRTLTRGDGRNVLFCENCDMGVVEVVPEDTSVFYEDTYYGATHAEVGYHDYEFTADHSLLWVKLVLEAISPTGRILDIGCANGHLLRSLNGAYERFGIEVNAAAAGVAQNRGVTIIASDVFDPAVSNRTHGSFDFITSIATFEHVNDFRGAFDVSLKSLQHDGVLIFEVPLMSYTRDNKDWLESSYEHVYYPTVKGMEALVKEFPDYQFTGFESAIAGYSSTYIGVAARDPQVFSRVAQLFEAMTKPSPAGLSDAETCINLAYNVVHSFNVTADRILALPTLVKHAYSFNLIKRLTQLWHSDRVVADGAAGALESAQWHAQQAKNWQYEWDRLHHDTEELKVANAAMYKQLQSLPKQS</sequence>
<dbReference type="Gene3D" id="3.40.50.150">
    <property type="entry name" value="Vaccinia Virus protein VP39"/>
    <property type="match status" value="1"/>
</dbReference>
<keyword evidence="1" id="KW-0808">Transferase</keyword>
<protein>
    <submittedName>
        <fullName evidence="1">SAM-dependent methyltransferase</fullName>
    </submittedName>
</protein>
<dbReference type="GO" id="GO:0008168">
    <property type="term" value="F:methyltransferase activity"/>
    <property type="evidence" value="ECO:0007669"/>
    <property type="project" value="UniProtKB-KW"/>
</dbReference>
<name>A0AAW8D7L1_9BURK</name>
<reference evidence="1" key="1">
    <citation type="submission" date="2023-07" db="EMBL/GenBank/DDBJ databases">
        <title>Sorghum-associated microbial communities from plants grown in Nebraska, USA.</title>
        <authorList>
            <person name="Schachtman D."/>
        </authorList>
    </citation>
    <scope>NUCLEOTIDE SEQUENCE</scope>
    <source>
        <strain evidence="1">DS3754</strain>
    </source>
</reference>
<dbReference type="CDD" id="cd02440">
    <property type="entry name" value="AdoMet_MTases"/>
    <property type="match status" value="1"/>
</dbReference>
<dbReference type="AlphaFoldDB" id="A0AAW8D7L1"/>
<dbReference type="GO" id="GO:0032259">
    <property type="term" value="P:methylation"/>
    <property type="evidence" value="ECO:0007669"/>
    <property type="project" value="UniProtKB-KW"/>
</dbReference>
<evidence type="ECO:0000313" key="1">
    <source>
        <dbReference type="EMBL" id="MDP9895796.1"/>
    </source>
</evidence>
<keyword evidence="1" id="KW-0489">Methyltransferase</keyword>
<dbReference type="PANTHER" id="PTHR43861">
    <property type="entry name" value="TRANS-ACONITATE 2-METHYLTRANSFERASE-RELATED"/>
    <property type="match status" value="1"/>
</dbReference>
<dbReference type="SUPFAM" id="SSF53335">
    <property type="entry name" value="S-adenosyl-L-methionine-dependent methyltransferases"/>
    <property type="match status" value="1"/>
</dbReference>
<dbReference type="EMBL" id="JAUSRD010000014">
    <property type="protein sequence ID" value="MDP9895796.1"/>
    <property type="molecule type" value="Genomic_DNA"/>
</dbReference>
<dbReference type="Proteomes" id="UP001242045">
    <property type="component" value="Unassembled WGS sequence"/>
</dbReference>
<proteinExistence type="predicted"/>
<accession>A0AAW8D7L1</accession>
<dbReference type="RefSeq" id="WP_307510781.1">
    <property type="nucleotide sequence ID" value="NZ_JAUSRD010000014.1"/>
</dbReference>
<comment type="caution">
    <text evidence="1">The sequence shown here is derived from an EMBL/GenBank/DDBJ whole genome shotgun (WGS) entry which is preliminary data.</text>
</comment>
<gene>
    <name evidence="1" type="ORF">J2W31_004923</name>
</gene>
<evidence type="ECO:0000313" key="2">
    <source>
        <dbReference type="Proteomes" id="UP001242045"/>
    </source>
</evidence>